<dbReference type="SUPFAM" id="SSF160214">
    <property type="entry name" value="FlaG-like"/>
    <property type="match status" value="1"/>
</dbReference>
<dbReference type="PANTHER" id="PTHR37166">
    <property type="entry name" value="PROTEIN FLAG"/>
    <property type="match status" value="1"/>
</dbReference>
<dbReference type="InterPro" id="IPR035924">
    <property type="entry name" value="FlaG-like_sf"/>
</dbReference>
<dbReference type="Pfam" id="PF03646">
    <property type="entry name" value="FlaG"/>
    <property type="match status" value="1"/>
</dbReference>
<feature type="region of interest" description="Disordered" evidence="1">
    <location>
        <begin position="18"/>
        <end position="71"/>
    </location>
</feature>
<dbReference type="AlphaFoldDB" id="A0A177NMQ2"/>
<dbReference type="Gene3D" id="3.30.160.170">
    <property type="entry name" value="FlaG-like"/>
    <property type="match status" value="1"/>
</dbReference>
<accession>A0A177NMQ2</accession>
<keyword evidence="2" id="KW-0966">Cell projection</keyword>
<dbReference type="RefSeq" id="WP_064039558.1">
    <property type="nucleotide sequence ID" value="NZ_LUUJ01000049.1"/>
</dbReference>
<proteinExistence type="predicted"/>
<evidence type="ECO:0000256" key="1">
    <source>
        <dbReference type="SAM" id="MobiDB-lite"/>
    </source>
</evidence>
<evidence type="ECO:0000313" key="3">
    <source>
        <dbReference type="Proteomes" id="UP000077857"/>
    </source>
</evidence>
<feature type="compositionally biased region" description="Basic and acidic residues" evidence="1">
    <location>
        <begin position="60"/>
        <end position="70"/>
    </location>
</feature>
<dbReference type="Proteomes" id="UP000077857">
    <property type="component" value="Unassembled WGS sequence"/>
</dbReference>
<dbReference type="PANTHER" id="PTHR37166:SF1">
    <property type="entry name" value="PROTEIN FLAG"/>
    <property type="match status" value="1"/>
</dbReference>
<feature type="compositionally biased region" description="Polar residues" evidence="1">
    <location>
        <begin position="44"/>
        <end position="58"/>
    </location>
</feature>
<dbReference type="EMBL" id="LUUJ01000049">
    <property type="protein sequence ID" value="OAI19368.1"/>
    <property type="molecule type" value="Genomic_DNA"/>
</dbReference>
<dbReference type="InterPro" id="IPR005186">
    <property type="entry name" value="FlaG"/>
</dbReference>
<organism evidence="2 3">
    <name type="scientific">Methylomonas koyamae</name>
    <dbReference type="NCBI Taxonomy" id="702114"/>
    <lineage>
        <taxon>Bacteria</taxon>
        <taxon>Pseudomonadati</taxon>
        <taxon>Pseudomonadota</taxon>
        <taxon>Gammaproteobacteria</taxon>
        <taxon>Methylococcales</taxon>
        <taxon>Methylococcaceae</taxon>
        <taxon>Methylomonas</taxon>
    </lineage>
</organism>
<protein>
    <submittedName>
        <fullName evidence="2">Flagellar biosynthesis protein FlaG</fullName>
    </submittedName>
</protein>
<keyword evidence="2" id="KW-0282">Flagellum</keyword>
<sequence>MNSEITNVLKLVPVTTVKTDKQETGKVPPQNAKVATDRGDNNVAALSQDKQSATNALSGNEKKDKADQKPPLEVVRQAAKEGNSILQATQRNLQFKVDDDTKEVVVKIVDSESGELVRQIPSEEMLAFIRRMQELQGDQGSVIQDRA</sequence>
<evidence type="ECO:0000313" key="2">
    <source>
        <dbReference type="EMBL" id="OAI19368.1"/>
    </source>
</evidence>
<comment type="caution">
    <text evidence="2">The sequence shown here is derived from an EMBL/GenBank/DDBJ whole genome shotgun (WGS) entry which is preliminary data.</text>
</comment>
<keyword evidence="2" id="KW-0969">Cilium</keyword>
<gene>
    <name evidence="2" type="ORF">A1507_07350</name>
</gene>
<name>A0A177NMQ2_9GAMM</name>
<dbReference type="OrthoDB" id="5741693at2"/>
<reference evidence="2 3" key="1">
    <citation type="submission" date="2016-03" db="EMBL/GenBank/DDBJ databases">
        <authorList>
            <person name="Ploux O."/>
        </authorList>
    </citation>
    <scope>NUCLEOTIDE SEQUENCE [LARGE SCALE GENOMIC DNA]</scope>
    <source>
        <strain evidence="2 3">R-45378</strain>
    </source>
</reference>